<evidence type="ECO:0000256" key="2">
    <source>
        <dbReference type="ARBA" id="ARBA00022723"/>
    </source>
</evidence>
<feature type="region of interest" description="Disordered" evidence="4">
    <location>
        <begin position="49"/>
        <end position="91"/>
    </location>
</feature>
<feature type="region of interest" description="Disordered" evidence="4">
    <location>
        <begin position="15"/>
        <end position="35"/>
    </location>
</feature>
<dbReference type="PANTHER" id="PTHR13848">
    <property type="entry name" value="PROTEIN YIPPEE-LIKE CG15309-RELATED"/>
    <property type="match status" value="1"/>
</dbReference>
<keyword evidence="3" id="KW-0862">Zinc</keyword>
<dbReference type="InterPro" id="IPR039058">
    <property type="entry name" value="Yippee_fam"/>
</dbReference>
<dbReference type="STRING" id="13370.A0A448YSM1"/>
<feature type="compositionally biased region" description="Low complexity" evidence="4">
    <location>
        <begin position="49"/>
        <end position="70"/>
    </location>
</feature>
<protein>
    <submittedName>
        <fullName evidence="6">DEKNAAC105076</fullName>
    </submittedName>
</protein>
<keyword evidence="2" id="KW-0479">Metal-binding</keyword>
<gene>
    <name evidence="6" type="ORF">BRENAR_LOCUS4616</name>
</gene>
<dbReference type="OrthoDB" id="6407410at2759"/>
<sequence length="235" mass="25988">MGLVYAEHFKTSQDLLDPNRRHRKPHYRASSDASSHVLSPSLANLVATSPTSVSSYSSSDSSGGYSVSTTMNTTILPPPPPPPQLSSSSYYYSGASPGRGSLSFLLDSNNKALLIPPLGTETGYEDSNGVDDQSLHILRCKRCHNHICLNKLVISTNFYGNYGPALFVSKVLNVKLSDNRDSKKMRTGKYEVRGIYCRQCNVNLGWKYLYSEEDGEKYKEGKYVVEKTLLEEVGN</sequence>
<dbReference type="PROSITE" id="PS51792">
    <property type="entry name" value="YIPPEE"/>
    <property type="match status" value="1"/>
</dbReference>
<dbReference type="GO" id="GO:0046872">
    <property type="term" value="F:metal ion binding"/>
    <property type="evidence" value="ECO:0007669"/>
    <property type="project" value="UniProtKB-KW"/>
</dbReference>
<accession>A0A448YSM1</accession>
<dbReference type="Proteomes" id="UP000290900">
    <property type="component" value="Unassembled WGS sequence"/>
</dbReference>
<dbReference type="InterPro" id="IPR034751">
    <property type="entry name" value="Yippee"/>
</dbReference>
<reference evidence="6 7" key="1">
    <citation type="submission" date="2018-12" db="EMBL/GenBank/DDBJ databases">
        <authorList>
            <person name="Tiukova I."/>
            <person name="Dainat J."/>
        </authorList>
    </citation>
    <scope>NUCLEOTIDE SEQUENCE [LARGE SCALE GENOMIC DNA]</scope>
</reference>
<feature type="domain" description="Yippee" evidence="5">
    <location>
        <begin position="136"/>
        <end position="234"/>
    </location>
</feature>
<evidence type="ECO:0000256" key="1">
    <source>
        <dbReference type="ARBA" id="ARBA00005613"/>
    </source>
</evidence>
<dbReference type="AlphaFoldDB" id="A0A448YSM1"/>
<evidence type="ECO:0000313" key="6">
    <source>
        <dbReference type="EMBL" id="VEU23887.1"/>
    </source>
</evidence>
<evidence type="ECO:0000256" key="4">
    <source>
        <dbReference type="SAM" id="MobiDB-lite"/>
    </source>
</evidence>
<proteinExistence type="inferred from homology"/>
<evidence type="ECO:0000259" key="5">
    <source>
        <dbReference type="PROSITE" id="PS51792"/>
    </source>
</evidence>
<evidence type="ECO:0000313" key="7">
    <source>
        <dbReference type="Proteomes" id="UP000290900"/>
    </source>
</evidence>
<name>A0A448YSM1_BRENA</name>
<comment type="similarity">
    <text evidence="1">Belongs to the yippee family.</text>
</comment>
<organism evidence="6 7">
    <name type="scientific">Brettanomyces naardenensis</name>
    <name type="common">Yeast</name>
    <dbReference type="NCBI Taxonomy" id="13370"/>
    <lineage>
        <taxon>Eukaryota</taxon>
        <taxon>Fungi</taxon>
        <taxon>Dikarya</taxon>
        <taxon>Ascomycota</taxon>
        <taxon>Saccharomycotina</taxon>
        <taxon>Pichiomycetes</taxon>
        <taxon>Pichiales</taxon>
        <taxon>Pichiaceae</taxon>
        <taxon>Brettanomyces</taxon>
    </lineage>
</organism>
<dbReference type="EMBL" id="CAACVR010000058">
    <property type="protein sequence ID" value="VEU23887.1"/>
    <property type="molecule type" value="Genomic_DNA"/>
</dbReference>
<keyword evidence="7" id="KW-1185">Reference proteome</keyword>
<evidence type="ECO:0000256" key="3">
    <source>
        <dbReference type="ARBA" id="ARBA00022833"/>
    </source>
</evidence>
<dbReference type="InParanoid" id="A0A448YSM1"/>
<dbReference type="InterPro" id="IPR004910">
    <property type="entry name" value="Yippee/Mis18/Cereblon"/>
</dbReference>
<dbReference type="Pfam" id="PF03226">
    <property type="entry name" value="Yippee-Mis18"/>
    <property type="match status" value="1"/>
</dbReference>